<dbReference type="AlphaFoldDB" id="A0A9X0MJS5"/>
<sequence>MKSWIDTYPHKIHASVLLLDNEIHNWKVGENYWTSPFSMKWSYPFPANMGEYIVKHNTWIVHTPEQHSKVFQELAPEWMKQWAVAKDYVGDKPYK</sequence>
<protein>
    <submittedName>
        <fullName evidence="1">Uncharacterized protein</fullName>
    </submittedName>
</protein>
<organism evidence="1 2">
    <name type="scientific">Bacillus cereus</name>
    <dbReference type="NCBI Taxonomy" id="1396"/>
    <lineage>
        <taxon>Bacteria</taxon>
        <taxon>Bacillati</taxon>
        <taxon>Bacillota</taxon>
        <taxon>Bacilli</taxon>
        <taxon>Bacillales</taxon>
        <taxon>Bacillaceae</taxon>
        <taxon>Bacillus</taxon>
        <taxon>Bacillus cereus group</taxon>
    </lineage>
</organism>
<evidence type="ECO:0000313" key="2">
    <source>
        <dbReference type="Proteomes" id="UP000075476"/>
    </source>
</evidence>
<name>A0A9X0MJS5_BACCE</name>
<reference evidence="1 2" key="1">
    <citation type="submission" date="2015-12" db="EMBL/GenBank/DDBJ databases">
        <title>Bacillus cereus Group isolate.</title>
        <authorList>
            <person name="Kovac J."/>
        </authorList>
    </citation>
    <scope>NUCLEOTIDE SEQUENCE [LARGE SCALE GENOMIC DNA]</scope>
    <source>
        <strain evidence="1 2">FSL K6-0073</strain>
    </source>
</reference>
<evidence type="ECO:0000313" key="1">
    <source>
        <dbReference type="EMBL" id="KXY51091.1"/>
    </source>
</evidence>
<dbReference type="EMBL" id="LOMO01000001">
    <property type="protein sequence ID" value="KXY51091.1"/>
    <property type="molecule type" value="Genomic_DNA"/>
</dbReference>
<comment type="caution">
    <text evidence="1">The sequence shown here is derived from an EMBL/GenBank/DDBJ whole genome shotgun (WGS) entry which is preliminary data.</text>
</comment>
<dbReference type="RefSeq" id="WP_061662430.1">
    <property type="nucleotide sequence ID" value="NZ_LOMO01000001.1"/>
</dbReference>
<dbReference type="Proteomes" id="UP000075476">
    <property type="component" value="Unassembled WGS sequence"/>
</dbReference>
<gene>
    <name evidence="1" type="ORF">AT268_31810</name>
</gene>
<proteinExistence type="predicted"/>
<accession>A0A9X0MJS5</accession>